<keyword evidence="1" id="KW-0812">Transmembrane</keyword>
<name>A0ABT4ZS88_9CYAN</name>
<gene>
    <name evidence="2" type="ORF">PN497_12270</name>
</gene>
<evidence type="ECO:0000313" key="2">
    <source>
        <dbReference type="EMBL" id="MDB9442129.1"/>
    </source>
</evidence>
<feature type="transmembrane region" description="Helical" evidence="1">
    <location>
        <begin position="20"/>
        <end position="44"/>
    </location>
</feature>
<evidence type="ECO:0000313" key="3">
    <source>
        <dbReference type="Proteomes" id="UP001211711"/>
    </source>
</evidence>
<keyword evidence="1" id="KW-0472">Membrane</keyword>
<organism evidence="2 3">
    <name type="scientific">Sphaerospermopsis kisseleviana CS-549</name>
    <dbReference type="NCBI Taxonomy" id="3021783"/>
    <lineage>
        <taxon>Bacteria</taxon>
        <taxon>Bacillati</taxon>
        <taxon>Cyanobacteriota</taxon>
        <taxon>Cyanophyceae</taxon>
        <taxon>Nostocales</taxon>
        <taxon>Aphanizomenonaceae</taxon>
        <taxon>Sphaerospermopsis</taxon>
        <taxon>Sphaerospermopsis kisseleviana</taxon>
    </lineage>
</organism>
<comment type="caution">
    <text evidence="2">The sequence shown here is derived from an EMBL/GenBank/DDBJ whole genome shotgun (WGS) entry which is preliminary data.</text>
</comment>
<reference evidence="2 3" key="1">
    <citation type="submission" date="2023-01" db="EMBL/GenBank/DDBJ databases">
        <title>Genomes from the Australian National Cyanobacteria Reference Collection.</title>
        <authorList>
            <person name="Willis A."/>
            <person name="Lee E.M.F."/>
        </authorList>
    </citation>
    <scope>NUCLEOTIDE SEQUENCE [LARGE SCALE GENOMIC DNA]</scope>
    <source>
        <strain evidence="2 3">CS-549</strain>
    </source>
</reference>
<protein>
    <recommendedName>
        <fullName evidence="4">Secreted peptide</fullName>
    </recommendedName>
</protein>
<accession>A0ABT4ZS88</accession>
<dbReference type="Proteomes" id="UP001211711">
    <property type="component" value="Unassembled WGS sequence"/>
</dbReference>
<keyword evidence="3" id="KW-1185">Reference proteome</keyword>
<keyword evidence="1" id="KW-1133">Transmembrane helix</keyword>
<dbReference type="EMBL" id="JAQMTI010000146">
    <property type="protein sequence ID" value="MDB9442129.1"/>
    <property type="molecule type" value="Genomic_DNA"/>
</dbReference>
<evidence type="ECO:0000256" key="1">
    <source>
        <dbReference type="SAM" id="Phobius"/>
    </source>
</evidence>
<sequence length="64" mass="6827">MAMRHLTVGKLLCVAVDVVFLAQAVVSTAVAVAIAPVLIISLIISGQDARTTRNICIFFVFEIP</sequence>
<proteinExistence type="predicted"/>
<evidence type="ECO:0008006" key="4">
    <source>
        <dbReference type="Google" id="ProtNLM"/>
    </source>
</evidence>